<name>D8SDG1_SELML</name>
<reference evidence="9 10" key="1">
    <citation type="journal article" date="2011" name="Science">
        <title>The Selaginella genome identifies genetic changes associated with the evolution of vascular plants.</title>
        <authorList>
            <person name="Banks J.A."/>
            <person name="Nishiyama T."/>
            <person name="Hasebe M."/>
            <person name="Bowman J.L."/>
            <person name="Gribskov M."/>
            <person name="dePamphilis C."/>
            <person name="Albert V.A."/>
            <person name="Aono N."/>
            <person name="Aoyama T."/>
            <person name="Ambrose B.A."/>
            <person name="Ashton N.W."/>
            <person name="Axtell M.J."/>
            <person name="Barker E."/>
            <person name="Barker M.S."/>
            <person name="Bennetzen J.L."/>
            <person name="Bonawitz N.D."/>
            <person name="Chapple C."/>
            <person name="Cheng C."/>
            <person name="Correa L.G."/>
            <person name="Dacre M."/>
            <person name="DeBarry J."/>
            <person name="Dreyer I."/>
            <person name="Elias M."/>
            <person name="Engstrom E.M."/>
            <person name="Estelle M."/>
            <person name="Feng L."/>
            <person name="Finet C."/>
            <person name="Floyd S.K."/>
            <person name="Frommer W.B."/>
            <person name="Fujita T."/>
            <person name="Gramzow L."/>
            <person name="Gutensohn M."/>
            <person name="Harholt J."/>
            <person name="Hattori M."/>
            <person name="Heyl A."/>
            <person name="Hirai T."/>
            <person name="Hiwatashi Y."/>
            <person name="Ishikawa M."/>
            <person name="Iwata M."/>
            <person name="Karol K.G."/>
            <person name="Koehler B."/>
            <person name="Kolukisaoglu U."/>
            <person name="Kubo M."/>
            <person name="Kurata T."/>
            <person name="Lalonde S."/>
            <person name="Li K."/>
            <person name="Li Y."/>
            <person name="Litt A."/>
            <person name="Lyons E."/>
            <person name="Manning G."/>
            <person name="Maruyama T."/>
            <person name="Michael T.P."/>
            <person name="Mikami K."/>
            <person name="Miyazaki S."/>
            <person name="Morinaga S."/>
            <person name="Murata T."/>
            <person name="Mueller-Roeber B."/>
            <person name="Nelson D.R."/>
            <person name="Obara M."/>
            <person name="Oguri Y."/>
            <person name="Olmstead R.G."/>
            <person name="Onodera N."/>
            <person name="Petersen B.L."/>
            <person name="Pils B."/>
            <person name="Prigge M."/>
            <person name="Rensing S.A."/>
            <person name="Riano-Pachon D.M."/>
            <person name="Roberts A.W."/>
            <person name="Sato Y."/>
            <person name="Scheller H.V."/>
            <person name="Schulz B."/>
            <person name="Schulz C."/>
            <person name="Shakirov E.V."/>
            <person name="Shibagaki N."/>
            <person name="Shinohara N."/>
            <person name="Shippen D.E."/>
            <person name="Soerensen I."/>
            <person name="Sotooka R."/>
            <person name="Sugimoto N."/>
            <person name="Sugita M."/>
            <person name="Sumikawa N."/>
            <person name="Tanurdzic M."/>
            <person name="Theissen G."/>
            <person name="Ulvskov P."/>
            <person name="Wakazuki S."/>
            <person name="Weng J.K."/>
            <person name="Willats W.W."/>
            <person name="Wipf D."/>
            <person name="Wolf P.G."/>
            <person name="Yang L."/>
            <person name="Zimmer A.D."/>
            <person name="Zhu Q."/>
            <person name="Mitros T."/>
            <person name="Hellsten U."/>
            <person name="Loque D."/>
            <person name="Otillar R."/>
            <person name="Salamov A."/>
            <person name="Schmutz J."/>
            <person name="Shapiro H."/>
            <person name="Lindquist E."/>
            <person name="Lucas S."/>
            <person name="Rokhsar D."/>
            <person name="Grigoriev I.V."/>
        </authorList>
    </citation>
    <scope>NUCLEOTIDE SEQUENCE [LARGE SCALE GENOMIC DNA]</scope>
</reference>
<evidence type="ECO:0000256" key="5">
    <source>
        <dbReference type="ARBA" id="ARBA00022989"/>
    </source>
</evidence>
<accession>D8SDG1</accession>
<dbReference type="HOGENOM" id="CLU_1290901_0_0_1"/>
<dbReference type="PANTHER" id="PTHR24075:SF6">
    <property type="entry name" value="ACTIVATING SIGNAL COINTEGRATOR 1 COMPLEX SUBUNIT 3"/>
    <property type="match status" value="1"/>
</dbReference>
<dbReference type="Pfam" id="PF02889">
    <property type="entry name" value="Sec63"/>
    <property type="match status" value="1"/>
</dbReference>
<evidence type="ECO:0000256" key="2">
    <source>
        <dbReference type="ARBA" id="ARBA00004240"/>
    </source>
</evidence>
<dbReference type="AlphaFoldDB" id="D8SDG1"/>
<dbReference type="Gene3D" id="2.60.40.150">
    <property type="entry name" value="C2 domain"/>
    <property type="match status" value="1"/>
</dbReference>
<evidence type="ECO:0000259" key="8">
    <source>
        <dbReference type="SMART" id="SM00973"/>
    </source>
</evidence>
<gene>
    <name evidence="9" type="ORF">SELMODRAFT_420891</name>
</gene>
<dbReference type="Gramene" id="EFJ17506">
    <property type="protein sequence ID" value="EFJ17506"/>
    <property type="gene ID" value="SELMODRAFT_420891"/>
</dbReference>
<dbReference type="STRING" id="88036.D8SDG1"/>
<keyword evidence="3" id="KW-0812">Transmembrane</keyword>
<protein>
    <recommendedName>
        <fullName evidence="8">SEC63 domain-containing protein</fullName>
    </recommendedName>
</protein>
<dbReference type="InterPro" id="IPR014756">
    <property type="entry name" value="Ig_E-set"/>
</dbReference>
<dbReference type="PANTHER" id="PTHR24075">
    <property type="entry name" value="SEC63 DOMAIN-CONTAINING"/>
    <property type="match status" value="1"/>
</dbReference>
<organism evidence="10">
    <name type="scientific">Selaginella moellendorffii</name>
    <name type="common">Spikemoss</name>
    <dbReference type="NCBI Taxonomy" id="88036"/>
    <lineage>
        <taxon>Eukaryota</taxon>
        <taxon>Viridiplantae</taxon>
        <taxon>Streptophyta</taxon>
        <taxon>Embryophyta</taxon>
        <taxon>Tracheophyta</taxon>
        <taxon>Lycopodiopsida</taxon>
        <taxon>Selaginellales</taxon>
        <taxon>Selaginellaceae</taxon>
        <taxon>Selaginella</taxon>
    </lineage>
</organism>
<evidence type="ECO:0000256" key="3">
    <source>
        <dbReference type="ARBA" id="ARBA00022692"/>
    </source>
</evidence>
<keyword evidence="4" id="KW-0256">Endoplasmic reticulum</keyword>
<dbReference type="EMBL" id="GL377613">
    <property type="protein sequence ID" value="EFJ17506.1"/>
    <property type="molecule type" value="Genomic_DNA"/>
</dbReference>
<dbReference type="SUPFAM" id="SSF158702">
    <property type="entry name" value="Sec63 N-terminal domain-like"/>
    <property type="match status" value="1"/>
</dbReference>
<dbReference type="InParanoid" id="D8SDG1"/>
<dbReference type="GO" id="GO:0016020">
    <property type="term" value="C:membrane"/>
    <property type="evidence" value="ECO:0007669"/>
    <property type="project" value="UniProtKB-SubCell"/>
</dbReference>
<evidence type="ECO:0000256" key="4">
    <source>
        <dbReference type="ARBA" id="ARBA00022824"/>
    </source>
</evidence>
<dbReference type="KEGG" id="smo:SELMODRAFT_420891"/>
<proteinExistence type="predicted"/>
<evidence type="ECO:0000256" key="6">
    <source>
        <dbReference type="ARBA" id="ARBA00023136"/>
    </source>
</evidence>
<keyword evidence="6" id="KW-0472">Membrane</keyword>
<sequence length="214" mass="24406">MSPGICNSMLSSLPASASASGVPFTRAKGSEAELLQLLSSAAEYDELPVRHNEAHFPPLELPISDYVTDTKSVLDQSIRILQAMVDAAANGGWLRTTIRTVQLLQMIMQAWNFLPRIDPSWRMRDQRLSEGDKFMSFALDIEVTSKSSTRSFLPQYSKFKEEGWWIVVGITSTWELFAMRRVSIPHKPSARNYLRTFLLALIQIQVKRRSLWKW</sequence>
<keyword evidence="7" id="KW-0143">Chaperone</keyword>
<evidence type="ECO:0000256" key="1">
    <source>
        <dbReference type="ARBA" id="ARBA00004141"/>
    </source>
</evidence>
<dbReference type="Proteomes" id="UP000001514">
    <property type="component" value="Unassembled WGS sequence"/>
</dbReference>
<dbReference type="InterPro" id="IPR004179">
    <property type="entry name" value="Sec63-dom"/>
</dbReference>
<evidence type="ECO:0000313" key="9">
    <source>
        <dbReference type="EMBL" id="EFJ17506.1"/>
    </source>
</evidence>
<evidence type="ECO:0000256" key="7">
    <source>
        <dbReference type="ARBA" id="ARBA00023186"/>
    </source>
</evidence>
<dbReference type="GO" id="GO:0005783">
    <property type="term" value="C:endoplasmic reticulum"/>
    <property type="evidence" value="ECO:0007669"/>
    <property type="project" value="UniProtKB-SubCell"/>
</dbReference>
<dbReference type="eggNOG" id="KOG0952">
    <property type="taxonomic scope" value="Eukaryota"/>
</dbReference>
<dbReference type="Gene3D" id="1.10.3380.10">
    <property type="entry name" value="Sec63 N-terminal domain-like domain"/>
    <property type="match status" value="1"/>
</dbReference>
<feature type="domain" description="SEC63" evidence="8">
    <location>
        <begin position="10"/>
        <end position="213"/>
    </location>
</feature>
<evidence type="ECO:0000313" key="10">
    <source>
        <dbReference type="Proteomes" id="UP000001514"/>
    </source>
</evidence>
<dbReference type="SMART" id="SM00973">
    <property type="entry name" value="Sec63"/>
    <property type="match status" value="1"/>
</dbReference>
<keyword evidence="5" id="KW-1133">Transmembrane helix</keyword>
<comment type="subcellular location">
    <subcellularLocation>
        <location evidence="2">Endoplasmic reticulum</location>
    </subcellularLocation>
    <subcellularLocation>
        <location evidence="1">Membrane</location>
        <topology evidence="1">Multi-pass membrane protein</topology>
    </subcellularLocation>
</comment>
<keyword evidence="10" id="KW-1185">Reference proteome</keyword>
<dbReference type="SUPFAM" id="SSF81296">
    <property type="entry name" value="E set domains"/>
    <property type="match status" value="1"/>
</dbReference>
<dbReference type="InterPro" id="IPR035892">
    <property type="entry name" value="C2_domain_sf"/>
</dbReference>